<gene>
    <name evidence="4" type="ORF">GCM10009663_10510</name>
</gene>
<dbReference type="PANTHER" id="PTHR46553:SF3">
    <property type="entry name" value="ADENINE NUCLEOTIDE ALPHA HYDROLASES-LIKE SUPERFAMILY PROTEIN"/>
    <property type="match status" value="1"/>
</dbReference>
<feature type="region of interest" description="Disordered" evidence="2">
    <location>
        <begin position="1"/>
        <end position="56"/>
    </location>
</feature>
<comment type="similarity">
    <text evidence="1">Belongs to the universal stress protein A family.</text>
</comment>
<dbReference type="PANTHER" id="PTHR46553">
    <property type="entry name" value="ADENINE NUCLEOTIDE ALPHA HYDROLASES-LIKE SUPERFAMILY PROTEIN"/>
    <property type="match status" value="1"/>
</dbReference>
<dbReference type="Pfam" id="PF00582">
    <property type="entry name" value="Usp"/>
    <property type="match status" value="2"/>
</dbReference>
<evidence type="ECO:0000313" key="4">
    <source>
        <dbReference type="EMBL" id="GAA1072699.1"/>
    </source>
</evidence>
<evidence type="ECO:0000313" key="5">
    <source>
        <dbReference type="Proteomes" id="UP001499987"/>
    </source>
</evidence>
<proteinExistence type="inferred from homology"/>
<feature type="compositionally biased region" description="Low complexity" evidence="2">
    <location>
        <begin position="11"/>
        <end position="26"/>
    </location>
</feature>
<evidence type="ECO:0000259" key="3">
    <source>
        <dbReference type="Pfam" id="PF00582"/>
    </source>
</evidence>
<comment type="caution">
    <text evidence="4">The sequence shown here is derived from an EMBL/GenBank/DDBJ whole genome shotgun (WGS) entry which is preliminary data.</text>
</comment>
<dbReference type="InterPro" id="IPR006016">
    <property type="entry name" value="UspA"/>
</dbReference>
<reference evidence="5" key="1">
    <citation type="journal article" date="2019" name="Int. J. Syst. Evol. Microbiol.">
        <title>The Global Catalogue of Microorganisms (GCM) 10K type strain sequencing project: providing services to taxonomists for standard genome sequencing and annotation.</title>
        <authorList>
            <consortium name="The Broad Institute Genomics Platform"/>
            <consortium name="The Broad Institute Genome Sequencing Center for Infectious Disease"/>
            <person name="Wu L."/>
            <person name="Ma J."/>
        </authorList>
    </citation>
    <scope>NUCLEOTIDE SEQUENCE [LARGE SCALE GENOMIC DNA]</scope>
    <source>
        <strain evidence="5">JCM 13002</strain>
    </source>
</reference>
<protein>
    <submittedName>
        <fullName evidence="4">Universal stress protein</fullName>
    </submittedName>
</protein>
<evidence type="ECO:0000256" key="2">
    <source>
        <dbReference type="SAM" id="MobiDB-lite"/>
    </source>
</evidence>
<dbReference type="Gene3D" id="3.40.50.620">
    <property type="entry name" value="HUPs"/>
    <property type="match status" value="2"/>
</dbReference>
<organism evidence="4 5">
    <name type="scientific">Kitasatospora arboriphila</name>
    <dbReference type="NCBI Taxonomy" id="258052"/>
    <lineage>
        <taxon>Bacteria</taxon>
        <taxon>Bacillati</taxon>
        <taxon>Actinomycetota</taxon>
        <taxon>Actinomycetes</taxon>
        <taxon>Kitasatosporales</taxon>
        <taxon>Streptomycetaceae</taxon>
        <taxon>Kitasatospora</taxon>
    </lineage>
</organism>
<evidence type="ECO:0000256" key="1">
    <source>
        <dbReference type="ARBA" id="ARBA00008791"/>
    </source>
</evidence>
<feature type="domain" description="UspA" evidence="3">
    <location>
        <begin position="145"/>
        <end position="283"/>
    </location>
</feature>
<dbReference type="Proteomes" id="UP001499987">
    <property type="component" value="Unassembled WGS sequence"/>
</dbReference>
<dbReference type="EMBL" id="BAAALD010000006">
    <property type="protein sequence ID" value="GAA1072699.1"/>
    <property type="molecule type" value="Genomic_DNA"/>
</dbReference>
<dbReference type="InterPro" id="IPR006015">
    <property type="entry name" value="Universal_stress_UspA"/>
</dbReference>
<dbReference type="SUPFAM" id="SSF52402">
    <property type="entry name" value="Adenine nucleotide alpha hydrolases-like"/>
    <property type="match status" value="2"/>
</dbReference>
<accession>A0ABP4DY06</accession>
<feature type="domain" description="UspA" evidence="3">
    <location>
        <begin position="1"/>
        <end position="133"/>
    </location>
</feature>
<dbReference type="InterPro" id="IPR014729">
    <property type="entry name" value="Rossmann-like_a/b/a_fold"/>
</dbReference>
<keyword evidence="5" id="KW-1185">Reference proteome</keyword>
<dbReference type="PRINTS" id="PR01438">
    <property type="entry name" value="UNVRSLSTRESS"/>
</dbReference>
<dbReference type="RefSeq" id="WP_344622294.1">
    <property type="nucleotide sequence ID" value="NZ_BAAALD010000006.1"/>
</dbReference>
<name>A0ABP4DY06_9ACTN</name>
<sequence length="285" mass="29434">MTQSVVVGVDGSAESTAAAEWAAGQARRSGRTLRMVHAGGPQAPLSEQPGDPAEPLPEEVRALRNRLVDALPDLEIHCEHVPGNPAHALAAAGEREGMLVLGSRGRGGAAGLVLGSVALQAAAHAACPVVLVRSGADDGGTGGDVVVGVEGSRPCDEVLAFAFARAAEYGTGLRALESVTLPAGPYVTDAPMARPEIRESMAASETVRLQDALARWREKYPEVRAEAEVTGWPAGRALVEASRSAALVVLGRRTPRLLPTAPRLGGTAYTVLHHAHGPVAVVPHE</sequence>